<reference evidence="1" key="3">
    <citation type="submission" date="2022-06" db="UniProtKB">
        <authorList>
            <consortium name="EnsemblPlants"/>
        </authorList>
    </citation>
    <scope>IDENTIFICATION</scope>
</reference>
<keyword evidence="2" id="KW-1185">Reference proteome</keyword>
<sequence length="101" mass="11155">MKKQRALIMINGVPGDRINYVRGLRQGDPISLMLVVIAMEALTALISKAERSDVLSALPGLRINCTKSSAIVTRGDHRDHDEERIAPILQRSIGAFPCKYL</sequence>
<dbReference type="Proteomes" id="UP000015106">
    <property type="component" value="Chromosome 5"/>
</dbReference>
<accession>A0A8R7QJY7</accession>
<reference evidence="1" key="2">
    <citation type="submission" date="2018-03" db="EMBL/GenBank/DDBJ databases">
        <title>The Triticum urartu genome reveals the dynamic nature of wheat genome evolution.</title>
        <authorList>
            <person name="Ling H."/>
            <person name="Ma B."/>
            <person name="Shi X."/>
            <person name="Liu H."/>
            <person name="Dong L."/>
            <person name="Sun H."/>
            <person name="Cao Y."/>
            <person name="Gao Q."/>
            <person name="Zheng S."/>
            <person name="Li Y."/>
            <person name="Yu Y."/>
            <person name="Du H."/>
            <person name="Qi M."/>
            <person name="Li Y."/>
            <person name="Yu H."/>
            <person name="Cui Y."/>
            <person name="Wang N."/>
            <person name="Chen C."/>
            <person name="Wu H."/>
            <person name="Zhao Y."/>
            <person name="Zhang J."/>
            <person name="Li Y."/>
            <person name="Zhou W."/>
            <person name="Zhang B."/>
            <person name="Hu W."/>
            <person name="Eijk M."/>
            <person name="Tang J."/>
            <person name="Witsenboer H."/>
            <person name="Zhao S."/>
            <person name="Li Z."/>
            <person name="Zhang A."/>
            <person name="Wang D."/>
            <person name="Liang C."/>
        </authorList>
    </citation>
    <scope>NUCLEOTIDE SEQUENCE [LARGE SCALE GENOMIC DNA]</scope>
    <source>
        <strain evidence="1">cv. G1812</strain>
    </source>
</reference>
<name>A0A8R7QJY7_TRIUA</name>
<protein>
    <recommendedName>
        <fullName evidence="3">Reverse transcriptase domain-containing protein</fullName>
    </recommendedName>
</protein>
<evidence type="ECO:0000313" key="1">
    <source>
        <dbReference type="EnsemblPlants" id="TuG1812G0500004878.01.T01"/>
    </source>
</evidence>
<organism evidence="1 2">
    <name type="scientific">Triticum urartu</name>
    <name type="common">Red wild einkorn</name>
    <name type="synonym">Crithodium urartu</name>
    <dbReference type="NCBI Taxonomy" id="4572"/>
    <lineage>
        <taxon>Eukaryota</taxon>
        <taxon>Viridiplantae</taxon>
        <taxon>Streptophyta</taxon>
        <taxon>Embryophyta</taxon>
        <taxon>Tracheophyta</taxon>
        <taxon>Spermatophyta</taxon>
        <taxon>Magnoliopsida</taxon>
        <taxon>Liliopsida</taxon>
        <taxon>Poales</taxon>
        <taxon>Poaceae</taxon>
        <taxon>BOP clade</taxon>
        <taxon>Pooideae</taxon>
        <taxon>Triticodae</taxon>
        <taxon>Triticeae</taxon>
        <taxon>Triticinae</taxon>
        <taxon>Triticum</taxon>
    </lineage>
</organism>
<proteinExistence type="predicted"/>
<dbReference type="AlphaFoldDB" id="A0A8R7QJY7"/>
<evidence type="ECO:0008006" key="3">
    <source>
        <dbReference type="Google" id="ProtNLM"/>
    </source>
</evidence>
<reference evidence="2" key="1">
    <citation type="journal article" date="2013" name="Nature">
        <title>Draft genome of the wheat A-genome progenitor Triticum urartu.</title>
        <authorList>
            <person name="Ling H.Q."/>
            <person name="Zhao S."/>
            <person name="Liu D."/>
            <person name="Wang J."/>
            <person name="Sun H."/>
            <person name="Zhang C."/>
            <person name="Fan H."/>
            <person name="Li D."/>
            <person name="Dong L."/>
            <person name="Tao Y."/>
            <person name="Gao C."/>
            <person name="Wu H."/>
            <person name="Li Y."/>
            <person name="Cui Y."/>
            <person name="Guo X."/>
            <person name="Zheng S."/>
            <person name="Wang B."/>
            <person name="Yu K."/>
            <person name="Liang Q."/>
            <person name="Yang W."/>
            <person name="Lou X."/>
            <person name="Chen J."/>
            <person name="Feng M."/>
            <person name="Jian J."/>
            <person name="Zhang X."/>
            <person name="Luo G."/>
            <person name="Jiang Y."/>
            <person name="Liu J."/>
            <person name="Wang Z."/>
            <person name="Sha Y."/>
            <person name="Zhang B."/>
            <person name="Wu H."/>
            <person name="Tang D."/>
            <person name="Shen Q."/>
            <person name="Xue P."/>
            <person name="Zou S."/>
            <person name="Wang X."/>
            <person name="Liu X."/>
            <person name="Wang F."/>
            <person name="Yang Y."/>
            <person name="An X."/>
            <person name="Dong Z."/>
            <person name="Zhang K."/>
            <person name="Zhang X."/>
            <person name="Luo M.C."/>
            <person name="Dvorak J."/>
            <person name="Tong Y."/>
            <person name="Wang J."/>
            <person name="Yang H."/>
            <person name="Li Z."/>
            <person name="Wang D."/>
            <person name="Zhang A."/>
            <person name="Wang J."/>
        </authorList>
    </citation>
    <scope>NUCLEOTIDE SEQUENCE</scope>
    <source>
        <strain evidence="2">cv. G1812</strain>
    </source>
</reference>
<evidence type="ECO:0000313" key="2">
    <source>
        <dbReference type="Proteomes" id="UP000015106"/>
    </source>
</evidence>
<dbReference type="Gramene" id="TuG1812G0500004878.01.T01">
    <property type="protein sequence ID" value="TuG1812G0500004878.01.T01"/>
    <property type="gene ID" value="TuG1812G0500004878.01"/>
</dbReference>
<dbReference type="EnsemblPlants" id="TuG1812G0500004878.01.T01">
    <property type="protein sequence ID" value="TuG1812G0500004878.01.T01"/>
    <property type="gene ID" value="TuG1812G0500004878.01"/>
</dbReference>